<evidence type="ECO:0000256" key="6">
    <source>
        <dbReference type="ARBA" id="ARBA00022917"/>
    </source>
</evidence>
<feature type="domain" description="DALR anticodon binding" evidence="11">
    <location>
        <begin position="428"/>
        <end position="551"/>
    </location>
</feature>
<dbReference type="Pfam" id="PF00750">
    <property type="entry name" value="tRNA-synt_1d"/>
    <property type="match status" value="2"/>
</dbReference>
<dbReference type="Gene3D" id="1.10.730.10">
    <property type="entry name" value="Isoleucyl-tRNA Synthetase, Domain 1"/>
    <property type="match status" value="1"/>
</dbReference>
<dbReference type="PROSITE" id="PS00178">
    <property type="entry name" value="AA_TRNA_LIGASE_I"/>
    <property type="match status" value="1"/>
</dbReference>
<evidence type="ECO:0000256" key="7">
    <source>
        <dbReference type="ARBA" id="ARBA00023146"/>
    </source>
</evidence>
<dbReference type="SMART" id="SM01016">
    <property type="entry name" value="Arg_tRNA_synt_N"/>
    <property type="match status" value="1"/>
</dbReference>
<dbReference type="SUPFAM" id="SSF47323">
    <property type="entry name" value="Anticodon-binding domain of a subclass of class I aminoacyl-tRNA synthetases"/>
    <property type="match status" value="1"/>
</dbReference>
<dbReference type="PANTHER" id="PTHR11956">
    <property type="entry name" value="ARGINYL-TRNA SYNTHETASE"/>
    <property type="match status" value="1"/>
</dbReference>
<dbReference type="RefSeq" id="WP_344654329.1">
    <property type="nucleotide sequence ID" value="NZ_BAAAGX010000046.1"/>
</dbReference>
<evidence type="ECO:0000256" key="3">
    <source>
        <dbReference type="ARBA" id="ARBA00022598"/>
    </source>
</evidence>
<dbReference type="EC" id="6.1.1.19" evidence="9"/>
<dbReference type="GO" id="GO:0016874">
    <property type="term" value="F:ligase activity"/>
    <property type="evidence" value="ECO:0007669"/>
    <property type="project" value="UniProtKB-KW"/>
</dbReference>
<evidence type="ECO:0000313" key="13">
    <source>
        <dbReference type="EMBL" id="GAA0281430.1"/>
    </source>
</evidence>
<gene>
    <name evidence="9 13" type="primary">argS</name>
    <name evidence="13" type="ORF">GCM10009539_81600</name>
</gene>
<comment type="subunit">
    <text evidence="9">Monomer.</text>
</comment>
<feature type="short sequence motif" description="'HIGH' region" evidence="9">
    <location>
        <begin position="130"/>
        <end position="140"/>
    </location>
</feature>
<accession>A0ABN0V973</accession>
<dbReference type="HAMAP" id="MF_00123">
    <property type="entry name" value="Arg_tRNA_synth"/>
    <property type="match status" value="1"/>
</dbReference>
<dbReference type="Pfam" id="PF03485">
    <property type="entry name" value="Arg_tRNA_synt_N"/>
    <property type="match status" value="1"/>
</dbReference>
<dbReference type="Gene3D" id="3.30.1360.70">
    <property type="entry name" value="Arginyl tRNA synthetase N-terminal domain"/>
    <property type="match status" value="1"/>
</dbReference>
<dbReference type="Proteomes" id="UP001500967">
    <property type="component" value="Unassembled WGS sequence"/>
</dbReference>
<dbReference type="Gene3D" id="3.40.50.620">
    <property type="entry name" value="HUPs"/>
    <property type="match status" value="1"/>
</dbReference>
<dbReference type="SUPFAM" id="SSF52374">
    <property type="entry name" value="Nucleotidylyl transferase"/>
    <property type="match status" value="1"/>
</dbReference>
<keyword evidence="7 9" id="KW-0030">Aminoacyl-tRNA synthetase</keyword>
<comment type="caution">
    <text evidence="13">The sequence shown here is derived from an EMBL/GenBank/DDBJ whole genome shotgun (WGS) entry which is preliminary data.</text>
</comment>
<keyword evidence="2 9" id="KW-0963">Cytoplasm</keyword>
<dbReference type="SMART" id="SM00836">
    <property type="entry name" value="DALR_1"/>
    <property type="match status" value="1"/>
</dbReference>
<comment type="subcellular location">
    <subcellularLocation>
        <location evidence="9">Cytoplasm</location>
    </subcellularLocation>
</comment>
<keyword evidence="5 9" id="KW-0067">ATP-binding</keyword>
<dbReference type="InterPro" id="IPR001278">
    <property type="entry name" value="Arg-tRNA-ligase"/>
</dbReference>
<dbReference type="EMBL" id="BAAAGX010000046">
    <property type="protein sequence ID" value="GAA0281430.1"/>
    <property type="molecule type" value="Genomic_DNA"/>
</dbReference>
<dbReference type="Pfam" id="PF05746">
    <property type="entry name" value="DALR_1"/>
    <property type="match status" value="1"/>
</dbReference>
<dbReference type="SUPFAM" id="SSF55190">
    <property type="entry name" value="Arginyl-tRNA synthetase (ArgRS), N-terminal 'additional' domain"/>
    <property type="match status" value="1"/>
</dbReference>
<feature type="domain" description="Arginyl tRNA synthetase N-terminal" evidence="12">
    <location>
        <begin position="4"/>
        <end position="93"/>
    </location>
</feature>
<evidence type="ECO:0000259" key="12">
    <source>
        <dbReference type="SMART" id="SM01016"/>
    </source>
</evidence>
<keyword evidence="6 9" id="KW-0648">Protein biosynthesis</keyword>
<keyword evidence="3 9" id="KW-0436">Ligase</keyword>
<evidence type="ECO:0000256" key="2">
    <source>
        <dbReference type="ARBA" id="ARBA00022490"/>
    </source>
</evidence>
<evidence type="ECO:0000256" key="5">
    <source>
        <dbReference type="ARBA" id="ARBA00022840"/>
    </source>
</evidence>
<dbReference type="PRINTS" id="PR01038">
    <property type="entry name" value="TRNASYNTHARG"/>
</dbReference>
<dbReference type="InterPro" id="IPR008909">
    <property type="entry name" value="DALR_anticod-bd"/>
</dbReference>
<evidence type="ECO:0000256" key="4">
    <source>
        <dbReference type="ARBA" id="ARBA00022741"/>
    </source>
</evidence>
<dbReference type="InterPro" id="IPR035684">
    <property type="entry name" value="ArgRS_core"/>
</dbReference>
<sequence length="551" mass="59937">MTPDALSAAILTAVRAVFAERGLDSAVLPDTVAVERPRNPEHGDYATNIALQVAKRAGAAPRDLAGWLAEALESTNGIKSTDVAGPGFLNITLDAAAQGELARTIVTAGQSYGRTNTLEKTRINLEFVSANPTGPVHIGGVRWAAVGDSLARLLEASGAEVTREYYFNDHGAQIDRFARSLLAAARNEPTPEDGYGGDYIAEIAAEVLQINPNALSDANPQEVFRETGVALMFDEVKRSLHDFGVDFDVYFHENSLFESGAVDRAVATLREHGHIYEKDGAVWLRTTDFGDDKDRPIIKSNGEAAYIAGDAAYYLDKRARGFEVCIYMLGADHAGYVQRLRALAACAGDDPDHNIQVLIGQLVNLVKDGQPVRMSKRAGTVVTMAELVDAIGVDASRYVLARSSVNQTIDIDLNLWARRTNDNPVFYVQYVAARTAAVVRNAKDVGIVLDDNAFKPELLTHERESALLGALGEFPRVVAGAAELREPHRVAHYLESLAATYHRWYDECRVIPKGDEEITDLNRTRLWLNVATRTVVANGLGLLGVTAPERM</sequence>
<dbReference type="NCBIfam" id="TIGR00456">
    <property type="entry name" value="argS"/>
    <property type="match status" value="1"/>
</dbReference>
<keyword evidence="14" id="KW-1185">Reference proteome</keyword>
<evidence type="ECO:0000256" key="9">
    <source>
        <dbReference type="HAMAP-Rule" id="MF_00123"/>
    </source>
</evidence>
<dbReference type="InterPro" id="IPR009080">
    <property type="entry name" value="tRNAsynth_Ia_anticodon-bd"/>
</dbReference>
<evidence type="ECO:0000256" key="8">
    <source>
        <dbReference type="ARBA" id="ARBA00049339"/>
    </source>
</evidence>
<evidence type="ECO:0000259" key="11">
    <source>
        <dbReference type="SMART" id="SM00836"/>
    </source>
</evidence>
<organism evidence="13 14">
    <name type="scientific">Cryptosporangium japonicum</name>
    <dbReference type="NCBI Taxonomy" id="80872"/>
    <lineage>
        <taxon>Bacteria</taxon>
        <taxon>Bacillati</taxon>
        <taxon>Actinomycetota</taxon>
        <taxon>Actinomycetes</taxon>
        <taxon>Cryptosporangiales</taxon>
        <taxon>Cryptosporangiaceae</taxon>
        <taxon>Cryptosporangium</taxon>
    </lineage>
</organism>
<name>A0ABN0V973_9ACTN</name>
<dbReference type="PANTHER" id="PTHR11956:SF5">
    <property type="entry name" value="ARGININE--TRNA LIGASE, CYTOPLASMIC"/>
    <property type="match status" value="1"/>
</dbReference>
<comment type="catalytic activity">
    <reaction evidence="8 9">
        <text>tRNA(Arg) + L-arginine + ATP = L-arginyl-tRNA(Arg) + AMP + diphosphate</text>
        <dbReference type="Rhea" id="RHEA:20301"/>
        <dbReference type="Rhea" id="RHEA-COMP:9658"/>
        <dbReference type="Rhea" id="RHEA-COMP:9673"/>
        <dbReference type="ChEBI" id="CHEBI:30616"/>
        <dbReference type="ChEBI" id="CHEBI:32682"/>
        <dbReference type="ChEBI" id="CHEBI:33019"/>
        <dbReference type="ChEBI" id="CHEBI:78442"/>
        <dbReference type="ChEBI" id="CHEBI:78513"/>
        <dbReference type="ChEBI" id="CHEBI:456215"/>
        <dbReference type="EC" id="6.1.1.19"/>
    </reaction>
</comment>
<comment type="similarity">
    <text evidence="1 9 10">Belongs to the class-I aminoacyl-tRNA synthetase family.</text>
</comment>
<dbReference type="InterPro" id="IPR005148">
    <property type="entry name" value="Arg-tRNA-synth_N"/>
</dbReference>
<dbReference type="CDD" id="cd00671">
    <property type="entry name" value="ArgRS_core"/>
    <property type="match status" value="1"/>
</dbReference>
<dbReference type="InterPro" id="IPR001412">
    <property type="entry name" value="aa-tRNA-synth_I_CS"/>
</dbReference>
<protein>
    <recommendedName>
        <fullName evidence="9">Arginine--tRNA ligase</fullName>
        <ecNumber evidence="9">6.1.1.19</ecNumber>
    </recommendedName>
    <alternativeName>
        <fullName evidence="9">Arginyl-tRNA synthetase</fullName>
        <shortName evidence="9">ArgRS</shortName>
    </alternativeName>
</protein>
<dbReference type="InterPro" id="IPR014729">
    <property type="entry name" value="Rossmann-like_a/b/a_fold"/>
</dbReference>
<keyword evidence="4 9" id="KW-0547">Nucleotide-binding</keyword>
<evidence type="ECO:0000256" key="10">
    <source>
        <dbReference type="RuleBase" id="RU363038"/>
    </source>
</evidence>
<proteinExistence type="inferred from homology"/>
<evidence type="ECO:0000313" key="14">
    <source>
        <dbReference type="Proteomes" id="UP001500967"/>
    </source>
</evidence>
<evidence type="ECO:0000256" key="1">
    <source>
        <dbReference type="ARBA" id="ARBA00005594"/>
    </source>
</evidence>
<reference evidence="13 14" key="1">
    <citation type="journal article" date="2019" name="Int. J. Syst. Evol. Microbiol.">
        <title>The Global Catalogue of Microorganisms (GCM) 10K type strain sequencing project: providing services to taxonomists for standard genome sequencing and annotation.</title>
        <authorList>
            <consortium name="The Broad Institute Genomics Platform"/>
            <consortium name="The Broad Institute Genome Sequencing Center for Infectious Disease"/>
            <person name="Wu L."/>
            <person name="Ma J."/>
        </authorList>
    </citation>
    <scope>NUCLEOTIDE SEQUENCE [LARGE SCALE GENOMIC DNA]</scope>
    <source>
        <strain evidence="13 14">JCM 10425</strain>
    </source>
</reference>
<dbReference type="InterPro" id="IPR036695">
    <property type="entry name" value="Arg-tRNA-synth_N_sf"/>
</dbReference>